<feature type="transmembrane region" description="Helical" evidence="6">
    <location>
        <begin position="162"/>
        <end position="180"/>
    </location>
</feature>
<evidence type="ECO:0000256" key="1">
    <source>
        <dbReference type="ARBA" id="ARBA00004651"/>
    </source>
</evidence>
<feature type="transmembrane region" description="Helical" evidence="6">
    <location>
        <begin position="398"/>
        <end position="421"/>
    </location>
</feature>
<proteinExistence type="predicted"/>
<feature type="transmembrane region" description="Helical" evidence="6">
    <location>
        <begin position="238"/>
        <end position="258"/>
    </location>
</feature>
<feature type="transmembrane region" description="Helical" evidence="6">
    <location>
        <begin position="474"/>
        <end position="492"/>
    </location>
</feature>
<sequence length="508" mass="58910">MSRTEKSLSNFKYSFLFFLLTLVLNFYSRKIFLDELGIELLGVNTAVYNIINFLNVVEMGIAVSVSYALYKPLIDKDEKSINEIISIFGRFYRIIAKIIIVVAIIILFLLPMIFRGNENNIYYAYFGFVIIGISTIIGYLYSFKHIIISADQKNYIVTQINSVCKVIKIILQICGLLYLPYYKYEVWLLLELLFSVISIFWLNKTADRLYPFLKVNLIEAKNYGEKYPYIITKIKQLFFHKISAFVLSQSIPLILLYIANVELVGVFSNYQMIIMGITALLGTVFSGMVASVGNLIHDTKNALNVYWEILLIEFILVSSMCFIFYFYANFFIDIWIGEQYRLDEWSFILLTLYLFFNLIRQSDIFLSAYGLFGDIGAPIIELILNLGCSVILGKRYGLPGILAGMNISLFLVVFLWKPFYLFRKGFRASFMSYIIKMISLISLSIISAYAIYSIGSIKFNYFTNQYIDLILSTIFNYGGFVILQFVVYVLFFEEFKSLIYRIKNILKK</sequence>
<accession>A0A1S7DR70</accession>
<dbReference type="PANTHER" id="PTHR30250:SF26">
    <property type="entry name" value="PSMA PROTEIN"/>
    <property type="match status" value="1"/>
</dbReference>
<dbReference type="PANTHER" id="PTHR30250">
    <property type="entry name" value="PST FAMILY PREDICTED COLANIC ACID TRANSPORTER"/>
    <property type="match status" value="1"/>
</dbReference>
<dbReference type="Proteomes" id="UP000189883">
    <property type="component" value="Chromosome"/>
</dbReference>
<dbReference type="InterPro" id="IPR050833">
    <property type="entry name" value="Poly_Biosynth_Transport"/>
</dbReference>
<evidence type="ECO:0000313" key="8">
    <source>
        <dbReference type="Proteomes" id="UP000189883"/>
    </source>
</evidence>
<comment type="subcellular location">
    <subcellularLocation>
        <location evidence="1">Cell membrane</location>
        <topology evidence="1">Multi-pass membrane protein</topology>
    </subcellularLocation>
</comment>
<evidence type="ECO:0000313" key="7">
    <source>
        <dbReference type="EMBL" id="AQY21608.1"/>
    </source>
</evidence>
<dbReference type="RefSeq" id="WP_064964825.1">
    <property type="nucleotide sequence ID" value="NZ_CP011859.1"/>
</dbReference>
<dbReference type="AlphaFoldDB" id="A0A1S7DR70"/>
<keyword evidence="2" id="KW-1003">Cell membrane</keyword>
<keyword evidence="4 6" id="KW-1133">Transmembrane helix</keyword>
<feature type="transmembrane region" description="Helical" evidence="6">
    <location>
        <begin position="186"/>
        <end position="203"/>
    </location>
</feature>
<name>A0A1S7DR70_RIEAN</name>
<feature type="transmembrane region" description="Helical" evidence="6">
    <location>
        <begin position="433"/>
        <end position="454"/>
    </location>
</feature>
<feature type="transmembrane region" description="Helical" evidence="6">
    <location>
        <begin position="340"/>
        <end position="359"/>
    </location>
</feature>
<feature type="transmembrane region" description="Helical" evidence="6">
    <location>
        <begin position="305"/>
        <end position="328"/>
    </location>
</feature>
<dbReference type="EMBL" id="CP011859">
    <property type="protein sequence ID" value="AQY21608.1"/>
    <property type="molecule type" value="Genomic_DNA"/>
</dbReference>
<keyword evidence="3 6" id="KW-0812">Transmembrane</keyword>
<organism evidence="7 8">
    <name type="scientific">Riemerella anatipestifer</name>
    <name type="common">Moraxella anatipestifer</name>
    <dbReference type="NCBI Taxonomy" id="34085"/>
    <lineage>
        <taxon>Bacteria</taxon>
        <taxon>Pseudomonadati</taxon>
        <taxon>Bacteroidota</taxon>
        <taxon>Flavobacteriia</taxon>
        <taxon>Flavobacteriales</taxon>
        <taxon>Weeksellaceae</taxon>
        <taxon>Riemerella</taxon>
    </lineage>
</organism>
<feature type="transmembrane region" description="Helical" evidence="6">
    <location>
        <begin position="12"/>
        <end position="28"/>
    </location>
</feature>
<evidence type="ECO:0008006" key="9">
    <source>
        <dbReference type="Google" id="ProtNLM"/>
    </source>
</evidence>
<evidence type="ECO:0000256" key="4">
    <source>
        <dbReference type="ARBA" id="ARBA00022989"/>
    </source>
</evidence>
<protein>
    <recommendedName>
        <fullName evidence="9">Sugar transporter</fullName>
    </recommendedName>
</protein>
<feature type="transmembrane region" description="Helical" evidence="6">
    <location>
        <begin position="48"/>
        <end position="70"/>
    </location>
</feature>
<feature type="transmembrane region" description="Helical" evidence="6">
    <location>
        <begin position="270"/>
        <end position="293"/>
    </location>
</feature>
<feature type="transmembrane region" description="Helical" evidence="6">
    <location>
        <begin position="120"/>
        <end position="141"/>
    </location>
</feature>
<feature type="transmembrane region" description="Helical" evidence="6">
    <location>
        <begin position="371"/>
        <end position="392"/>
    </location>
</feature>
<feature type="transmembrane region" description="Helical" evidence="6">
    <location>
        <begin position="91"/>
        <end position="114"/>
    </location>
</feature>
<gene>
    <name evidence="7" type="ORF">AB406_0650</name>
</gene>
<evidence type="ECO:0000256" key="3">
    <source>
        <dbReference type="ARBA" id="ARBA00022692"/>
    </source>
</evidence>
<evidence type="ECO:0000256" key="6">
    <source>
        <dbReference type="SAM" id="Phobius"/>
    </source>
</evidence>
<evidence type="ECO:0000256" key="5">
    <source>
        <dbReference type="ARBA" id="ARBA00023136"/>
    </source>
</evidence>
<evidence type="ECO:0000256" key="2">
    <source>
        <dbReference type="ARBA" id="ARBA00022475"/>
    </source>
</evidence>
<dbReference type="GO" id="GO:0005886">
    <property type="term" value="C:plasma membrane"/>
    <property type="evidence" value="ECO:0007669"/>
    <property type="project" value="UniProtKB-SubCell"/>
</dbReference>
<reference evidence="7 8" key="1">
    <citation type="submission" date="2015-06" db="EMBL/GenBank/DDBJ databases">
        <title>R. anatipestifer strain HXb2 is the most virulent strain so far, and the genome sequence would help us uncover the pathogenesis.</title>
        <authorList>
            <person name="Hu Q."/>
            <person name="Qi J."/>
            <person name="Bo H."/>
            <person name="Liu G."/>
            <person name="Tao M."/>
            <person name="Ding Y."/>
            <person name="Xue Y."/>
        </authorList>
    </citation>
    <scope>NUCLEOTIDE SEQUENCE [LARGE SCALE GENOMIC DNA]</scope>
    <source>
        <strain evidence="7 8">HXb2</strain>
    </source>
</reference>
<keyword evidence="5 6" id="KW-0472">Membrane</keyword>